<accession>A0A9E8SEI9</accession>
<reference evidence="1" key="1">
    <citation type="submission" date="2022-11" db="EMBL/GenBank/DDBJ databases">
        <title>Lacinutrix neustonica HL-RS19T sp. nov., isolated from the surface microlayer sample of brackish Lake Shihwa.</title>
        <authorList>
            <person name="Choi J.Y."/>
            <person name="Hwang C.Y."/>
        </authorList>
    </citation>
    <scope>NUCLEOTIDE SEQUENCE</scope>
    <source>
        <strain evidence="1">HL-RS19</strain>
    </source>
</reference>
<protein>
    <submittedName>
        <fullName evidence="1">Uncharacterized protein</fullName>
    </submittedName>
</protein>
<sequence>MLLYISKNESTKNVKIVTVLDAGQTIASTLKKDIETLDRAYPLINVEFIEEPGVFGPEKIQELSKRWHIPTHFMFIASPGHKFPYKIEELGDVRLII</sequence>
<organism evidence="1 2">
    <name type="scientific">Lacinutrix neustonica</name>
    <dbReference type="NCBI Taxonomy" id="2980107"/>
    <lineage>
        <taxon>Bacteria</taxon>
        <taxon>Pseudomonadati</taxon>
        <taxon>Bacteroidota</taxon>
        <taxon>Flavobacteriia</taxon>
        <taxon>Flavobacteriales</taxon>
        <taxon>Flavobacteriaceae</taxon>
        <taxon>Lacinutrix</taxon>
    </lineage>
</organism>
<dbReference type="Proteomes" id="UP001164705">
    <property type="component" value="Chromosome"/>
</dbReference>
<dbReference type="AlphaFoldDB" id="A0A9E8SEI9"/>
<gene>
    <name evidence="1" type="ORF">N7U66_03585</name>
</gene>
<evidence type="ECO:0000313" key="1">
    <source>
        <dbReference type="EMBL" id="WAC02762.1"/>
    </source>
</evidence>
<dbReference type="EMBL" id="CP113088">
    <property type="protein sequence ID" value="WAC02762.1"/>
    <property type="molecule type" value="Genomic_DNA"/>
</dbReference>
<name>A0A9E8SEI9_9FLAO</name>
<proteinExistence type="predicted"/>
<evidence type="ECO:0000313" key="2">
    <source>
        <dbReference type="Proteomes" id="UP001164705"/>
    </source>
</evidence>
<dbReference type="RefSeq" id="WP_267677361.1">
    <property type="nucleotide sequence ID" value="NZ_CP113088.1"/>
</dbReference>
<keyword evidence="2" id="KW-1185">Reference proteome</keyword>
<dbReference type="KEGG" id="lnu:N7U66_03585"/>